<reference evidence="1 2" key="1">
    <citation type="submission" date="2018-05" db="EMBL/GenBank/DDBJ databases">
        <title>Evolution of GPA BGCs.</title>
        <authorList>
            <person name="Waglechner N."/>
            <person name="Wright G.D."/>
        </authorList>
    </citation>
    <scope>NUCLEOTIDE SEQUENCE [LARGE SCALE GENOMIC DNA]</scope>
    <source>
        <strain evidence="1 2">DSM 5908</strain>
    </source>
</reference>
<name>A0A428W064_AMYBA</name>
<comment type="caution">
    <text evidence="1">The sequence shown here is derived from an EMBL/GenBank/DDBJ whole genome shotgun (WGS) entry which is preliminary data.</text>
</comment>
<proteinExistence type="predicted"/>
<organism evidence="1 2">
    <name type="scientific">Amycolatopsis balhimycina DSM 5908</name>
    <dbReference type="NCBI Taxonomy" id="1081091"/>
    <lineage>
        <taxon>Bacteria</taxon>
        <taxon>Bacillati</taxon>
        <taxon>Actinomycetota</taxon>
        <taxon>Actinomycetes</taxon>
        <taxon>Pseudonocardiales</taxon>
        <taxon>Pseudonocardiaceae</taxon>
        <taxon>Amycolatopsis</taxon>
    </lineage>
</organism>
<keyword evidence="2" id="KW-1185">Reference proteome</keyword>
<sequence length="94" mass="9996">MAETPTSSDSTKGLIDIKQADIDSLARKLDSLELTPEEMLLLSAIVGTAARVIKVDKLKDPPPFCEQFAAAFTEDGANILVAHFPSHIGVTGTD</sequence>
<dbReference type="EMBL" id="QHHU01000085">
    <property type="protein sequence ID" value="RSM36459.1"/>
    <property type="molecule type" value="Genomic_DNA"/>
</dbReference>
<dbReference type="RefSeq" id="WP_020640480.1">
    <property type="nucleotide sequence ID" value="NZ_QHHU01000085.1"/>
</dbReference>
<evidence type="ECO:0000313" key="2">
    <source>
        <dbReference type="Proteomes" id="UP000286716"/>
    </source>
</evidence>
<accession>A0A428W064</accession>
<protein>
    <submittedName>
        <fullName evidence="1">Uncharacterized protein</fullName>
    </submittedName>
</protein>
<evidence type="ECO:0000313" key="1">
    <source>
        <dbReference type="EMBL" id="RSM36459.1"/>
    </source>
</evidence>
<dbReference type="Proteomes" id="UP000286716">
    <property type="component" value="Unassembled WGS sequence"/>
</dbReference>
<dbReference type="AlphaFoldDB" id="A0A428W064"/>
<gene>
    <name evidence="1" type="ORF">DMA12_40240</name>
</gene>